<accession>A0A1I2G5T1</accession>
<dbReference type="InterPro" id="IPR002035">
    <property type="entry name" value="VWF_A"/>
</dbReference>
<dbReference type="STRING" id="35752.SAMN05421541_106221"/>
<proteinExistence type="predicted"/>
<dbReference type="Pfam" id="PF00656">
    <property type="entry name" value="Peptidase_C14"/>
    <property type="match status" value="1"/>
</dbReference>
<dbReference type="GO" id="GO:0006508">
    <property type="term" value="P:proteolysis"/>
    <property type="evidence" value="ECO:0007669"/>
    <property type="project" value="InterPro"/>
</dbReference>
<dbReference type="SUPFAM" id="SSF53300">
    <property type="entry name" value="vWA-like"/>
    <property type="match status" value="1"/>
</dbReference>
<dbReference type="NCBIfam" id="NF047832">
    <property type="entry name" value="caspase_w_EACC1"/>
    <property type="match status" value="1"/>
</dbReference>
<dbReference type="Pfam" id="PF13519">
    <property type="entry name" value="VWA_2"/>
    <property type="match status" value="1"/>
</dbReference>
<dbReference type="Gene3D" id="3.40.50.1460">
    <property type="match status" value="1"/>
</dbReference>
<evidence type="ECO:0000259" key="1">
    <source>
        <dbReference type="PROSITE" id="PS50234"/>
    </source>
</evidence>
<dbReference type="SMART" id="SM00327">
    <property type="entry name" value="VWA"/>
    <property type="match status" value="1"/>
</dbReference>
<dbReference type="EMBL" id="FONV01000006">
    <property type="protein sequence ID" value="SFF12538.1"/>
    <property type="molecule type" value="Genomic_DNA"/>
</dbReference>
<dbReference type="Proteomes" id="UP000199645">
    <property type="component" value="Unassembled WGS sequence"/>
</dbReference>
<dbReference type="OrthoDB" id="4464809at2"/>
<gene>
    <name evidence="2" type="ORF">SAMN05421541_106221</name>
</gene>
<evidence type="ECO:0000313" key="2">
    <source>
        <dbReference type="EMBL" id="SFF12538.1"/>
    </source>
</evidence>
<dbReference type="Gene3D" id="3.40.50.410">
    <property type="entry name" value="von Willebrand factor, type A domain"/>
    <property type="match status" value="1"/>
</dbReference>
<organism evidence="2 3">
    <name type="scientific">Actinoplanes philippinensis</name>
    <dbReference type="NCBI Taxonomy" id="35752"/>
    <lineage>
        <taxon>Bacteria</taxon>
        <taxon>Bacillati</taxon>
        <taxon>Actinomycetota</taxon>
        <taxon>Actinomycetes</taxon>
        <taxon>Micromonosporales</taxon>
        <taxon>Micromonosporaceae</taxon>
        <taxon>Actinoplanes</taxon>
    </lineage>
</organism>
<protein>
    <submittedName>
        <fullName evidence="2">von Willebrand factor type A domain-containing protein</fullName>
    </submittedName>
</protein>
<feature type="domain" description="VWFA" evidence="1">
    <location>
        <begin position="659"/>
        <end position="834"/>
    </location>
</feature>
<dbReference type="InterPro" id="IPR029030">
    <property type="entry name" value="Caspase-like_dom_sf"/>
</dbReference>
<evidence type="ECO:0000313" key="3">
    <source>
        <dbReference type="Proteomes" id="UP000199645"/>
    </source>
</evidence>
<keyword evidence="3" id="KW-1185">Reference proteome</keyword>
<dbReference type="RefSeq" id="WP_093615172.1">
    <property type="nucleotide sequence ID" value="NZ_BOMT01000023.1"/>
</dbReference>
<dbReference type="PROSITE" id="PS50234">
    <property type="entry name" value="VWFA"/>
    <property type="match status" value="1"/>
</dbReference>
<dbReference type="InterPro" id="IPR011600">
    <property type="entry name" value="Pept_C14_caspase"/>
</dbReference>
<sequence length="836" mass="88604">MRLPDFDRSRAVLIGAAEYTSPGLGDMPAVANNVAALQRLLTDSALSGFAPGHCSVTLNPTEPGDVLRPVQTAADEATDVLLVYYAGHGILDHDGHLHLGLRATDTTEDWTVLKFEELAKHIRRSAARSKVIILDCCYSGRAIRYMFMSGGRLATRAIAKRDISGLYVLTSSAAGKPSLAPEGGEFTAFTGQLLEHIGAGIRGERRLLTMRALFDAVRGSMKQRGLPLPQQHIGNNAGDVALVRNRAYTPGAHAVSLIPKKPALPLALPAVPPRWRRAVGGGLGLVVLTVTVSTAAGPAPAACAAPTAIRMLVPPDTVDMFTDIAGAYEYATRGPDHCQRVRVDLSSASRDDVARAFQLSWRTPPDATDEDRRLLDRVGLAPDVWIADLGADMTAVQSAVAAIDGAAVRIPGGPDDWPIAESPLVLAEPGDPTSAPIARLAPSWNTVIGGRAGEPRLRVTGVVRPDPDTTTVGRLADVALYPPGQSTTTARNRVQRPLDVAAADAGQGIGTPDIAGLLCGSFGDAQRGTGLIVAEWQLVRHNLQHRAGRRCGPARTWNSWYPADTRWLDYPMAQPQWAHAPGPRVRRTADAFTAWIRSPAGGKAMADHGLRPRTTGPDTGPISENGALANWFAKDGYQTAPTDLARADKAYQTAKKPATVLVAVDGSGSMTARSGGRSRFDAALDGIAASVATMGARDDFGLFIFSTAIKGGITDVDGDATAVAQRARDYRPAGGTPLYQAVDHGVGRLRDDRTAGDRHRILLVLTDGQNTTGHRLPRLDDDSIQVVVVNVGVPGCPDPRLAALTSRHGDCVGVPSGTVDVDVAEQIERLWQKETT</sequence>
<name>A0A1I2G5T1_9ACTN</name>
<reference evidence="2 3" key="1">
    <citation type="submission" date="2016-10" db="EMBL/GenBank/DDBJ databases">
        <authorList>
            <person name="de Groot N.N."/>
        </authorList>
    </citation>
    <scope>NUCLEOTIDE SEQUENCE [LARGE SCALE GENOMIC DNA]</scope>
    <source>
        <strain evidence="2 3">DSM 43019</strain>
    </source>
</reference>
<dbReference type="CDD" id="cd00198">
    <property type="entry name" value="vWFA"/>
    <property type="match status" value="1"/>
</dbReference>
<dbReference type="InterPro" id="IPR036465">
    <property type="entry name" value="vWFA_dom_sf"/>
</dbReference>
<dbReference type="GO" id="GO:0004197">
    <property type="term" value="F:cysteine-type endopeptidase activity"/>
    <property type="evidence" value="ECO:0007669"/>
    <property type="project" value="InterPro"/>
</dbReference>
<dbReference type="AlphaFoldDB" id="A0A1I2G5T1"/>
<dbReference type="SUPFAM" id="SSF52129">
    <property type="entry name" value="Caspase-like"/>
    <property type="match status" value="1"/>
</dbReference>